<dbReference type="GO" id="GO:0016567">
    <property type="term" value="P:protein ubiquitination"/>
    <property type="evidence" value="ECO:0007669"/>
    <property type="project" value="InterPro"/>
</dbReference>
<comment type="similarity">
    <text evidence="6">Belongs to the LRR-containing bacterial E3 ligase family.</text>
</comment>
<comment type="catalytic activity">
    <reaction evidence="1">
        <text>S-ubiquitinyl-[E2 ubiquitin-conjugating enzyme]-L-cysteine + [acceptor protein]-L-lysine = [E2 ubiquitin-conjugating enzyme]-L-cysteine + N(6)-ubiquitinyl-[acceptor protein]-L-lysine.</text>
        <dbReference type="EC" id="2.3.2.27"/>
    </reaction>
</comment>
<dbReference type="EC" id="2.3.2.27" evidence="2"/>
<keyword evidence="6" id="KW-0832">Ubl conjugation</keyword>
<dbReference type="Proteomes" id="UP000263595">
    <property type="component" value="Unassembled WGS sequence"/>
</dbReference>
<evidence type="ECO:0000256" key="1">
    <source>
        <dbReference type="ARBA" id="ARBA00000900"/>
    </source>
</evidence>
<protein>
    <recommendedName>
        <fullName evidence="2">RING-type E3 ubiquitin transferase</fullName>
        <ecNumber evidence="2">2.3.2.27</ecNumber>
    </recommendedName>
</protein>
<evidence type="ECO:0000259" key="8">
    <source>
        <dbReference type="PROSITE" id="PS52053"/>
    </source>
</evidence>
<comment type="PTM">
    <text evidence="6">Ubiquitinated in the presence of host E1 ubiquitin-activating enzyme, E2 ubiquitin-conjugating enzyme and ubiquitin.</text>
</comment>
<dbReference type="SUPFAM" id="SSF52058">
    <property type="entry name" value="L domain-like"/>
    <property type="match status" value="1"/>
</dbReference>
<dbReference type="SMART" id="SM00369">
    <property type="entry name" value="LRR_TYP"/>
    <property type="match status" value="4"/>
</dbReference>
<dbReference type="GO" id="GO:0005576">
    <property type="term" value="C:extracellular region"/>
    <property type="evidence" value="ECO:0007669"/>
    <property type="project" value="UniProtKB-UniRule"/>
</dbReference>
<dbReference type="EMBL" id="UNOZ01000025">
    <property type="protein sequence ID" value="SYX91036.1"/>
    <property type="molecule type" value="Genomic_DNA"/>
</dbReference>
<dbReference type="Pfam" id="PF14496">
    <property type="entry name" value="NEL"/>
    <property type="match status" value="1"/>
</dbReference>
<organism evidence="9 10">
    <name type="scientific">Pseudomonas reidholzensis</name>
    <dbReference type="NCBI Taxonomy" id="1785162"/>
    <lineage>
        <taxon>Bacteria</taxon>
        <taxon>Pseudomonadati</taxon>
        <taxon>Pseudomonadota</taxon>
        <taxon>Gammaproteobacteria</taxon>
        <taxon>Pseudomonadales</taxon>
        <taxon>Pseudomonadaceae</taxon>
        <taxon>Pseudomonas</taxon>
    </lineage>
</organism>
<dbReference type="InterPro" id="IPR029487">
    <property type="entry name" value="NEL_dom"/>
</dbReference>
<keyword evidence="4" id="KW-0677">Repeat</keyword>
<evidence type="ECO:0000256" key="6">
    <source>
        <dbReference type="PROSITE-ProRule" id="PRU01398"/>
    </source>
</evidence>
<dbReference type="Gene3D" id="1.20.58.360">
    <property type="entry name" value="Shigella T3SS effector IpaH defines"/>
    <property type="match status" value="1"/>
</dbReference>
<dbReference type="Pfam" id="PF20178">
    <property type="entry name" value="ToxA_N"/>
    <property type="match status" value="1"/>
</dbReference>
<dbReference type="RefSeq" id="WP_119142818.1">
    <property type="nucleotide sequence ID" value="NZ_UNOZ01000025.1"/>
</dbReference>
<keyword evidence="6" id="KW-0808">Transferase</keyword>
<keyword evidence="3" id="KW-0433">Leucine-rich repeat</keyword>
<evidence type="ECO:0000256" key="4">
    <source>
        <dbReference type="ARBA" id="ARBA00022737"/>
    </source>
</evidence>
<sequence length="1512" mass="166996">MQTAVQSPTPTPGITPEAITDQFIEAQLPDWLQRTAEDIQALRSCFNAHLESHRLLAEATRELVSPQRFAEQQFTSLLAERVPGQRLQALEWLDARQVPSSIISTPSLEVQHRRFPALLRLMQGFSSGYEFFKDSGLVLKGSARVLPGGGSSFVDRCRALDVGKQYQQRLETLLAPATQALMANHQQAAFALACELAVLHSRITPAEHVALKRLSAAAGNAAAQTLHAYPGTLQLLGCTLTNGLKIQLRDAQGEHKGVILYLPGDGAESLRRFRSDEQASEFLLGQLREAEGQRRFAERVAMSQRSTFVTTLALRLQDDRPDLALKGAVVSGEVFAALAAQQVSRVKDDGRRLLVANADADRSASEHLLAAWQGVGLEVLGLAGLIVPGVGVLLLGQTLLQTLGEVYEGAVDWAQGHQHEALQHMLGVAETVAVTAATIAGTAGIVQGARLFTRSAFVDGLQPISRAPSASRLWNPDLTCYASEPGDAVLQDNGLYADDERQWLRQGDRYYEVRQAQQGGWQLRHPRRANAYGPLLDFNGERCWRLRSERPLEWHDRAEMLNRLWPQEPPVNDQQAEQILRMAGVDLDELRGVLVENRPAPVNLRDSLRRFEADQKISRLFAALCRPQGTIDDPQIRAWCQQLPAMRGLSDAAQASTLVEQRYQVQGDLLDYLSKAPPREDALLALVQRDFPGLPDAYAQEALVGIDPALRQSAELESRVPRLIAHKARALLTLARTNRAIEGLFLPAAYSDGTGELVLALLPRLDHWPSSINLELSEASGRRIAILNPQAPAEHTTTLVRRKGQFALYDAEGQALDTELAAPGGIFQAVLATLPEADRQTLKLTAEDPAEQLRLALIQHLPQSRSAVLSRLGWSNATPWFNPGTRLADGRVGYTLGGAQSRRANAMRTVRDRIRALYPGFSDGQVQHFLDELLREGDSVFETLLFHESNYARLDRALAQWQGDARRGPLRVDREAFANRLRGAWRYEGEPVAHADSARSGRRLMMPHLHVGALPSLPDDIDFGHVYELIMPRMNLSTVPANFLRAFDAVQTLRLSNNLLTALPPGIVHLTDLRVLDLSSNSIRLGPAALDSLSTLTRLDRLVVSRNPLGSLDLNFEQMTSLRGLYATNCNLRSMPQGLERSRQLAFADLRFNAITQIPAELAAMPSSFLGRVMIEGNPVASLPADPARVHEVVAPAVVPQWLAIGNEPARQARTALWGRLRRGRAGNELFTLLEGLSEIRRTPSNNAYHTEQVWQLLEEIDADTRLRDDVFAHAGIQLSCADSLQERFSRLQVQILVHRAHQHATAGTQGNLLLTLGRRLFRLDRVDEFAHQQVQLREAQARAQPAIGAFIDPLEVVLGFRMHLAETLDLPAQPRSMLFENLAGVTPELRAEAIAQVQRAEQQRLASDLCERSFWTTYLDTRHARAFQQIDLRYAELAEALEEQAGSLEALATPENRARYDALTAQKQAEKAALYHALTEDALLIDEEGGNLDPDEAPSGAPETGESAHAD</sequence>
<dbReference type="GO" id="GO:0061630">
    <property type="term" value="F:ubiquitin protein ligase activity"/>
    <property type="evidence" value="ECO:0007669"/>
    <property type="project" value="UniProtKB-EC"/>
</dbReference>
<dbReference type="PROSITE" id="PS52053">
    <property type="entry name" value="NEL"/>
    <property type="match status" value="1"/>
</dbReference>
<proteinExistence type="inferred from homology"/>
<dbReference type="OrthoDB" id="1467561at2"/>
<feature type="compositionally biased region" description="Acidic residues" evidence="7">
    <location>
        <begin position="1486"/>
        <end position="1497"/>
    </location>
</feature>
<evidence type="ECO:0000256" key="2">
    <source>
        <dbReference type="ARBA" id="ARBA00012483"/>
    </source>
</evidence>
<dbReference type="InterPro" id="IPR046673">
    <property type="entry name" value="ToxA_N"/>
</dbReference>
<feature type="domain" description="NEL" evidence="8">
    <location>
        <begin position="1194"/>
        <end position="1500"/>
    </location>
</feature>
<evidence type="ECO:0000256" key="3">
    <source>
        <dbReference type="ARBA" id="ARBA00022614"/>
    </source>
</evidence>
<reference evidence="10" key="1">
    <citation type="submission" date="2018-08" db="EMBL/GenBank/DDBJ databases">
        <authorList>
            <person name="Blom J."/>
        </authorList>
    </citation>
    <scope>NUCLEOTIDE SEQUENCE [LARGE SCALE GENOMIC DNA]</scope>
    <source>
        <strain evidence="10">CCOS 865</strain>
    </source>
</reference>
<dbReference type="PANTHER" id="PTHR48051:SF1">
    <property type="entry name" value="RAS SUPPRESSOR PROTEIN 1"/>
    <property type="match status" value="1"/>
</dbReference>
<dbReference type="Pfam" id="PF13855">
    <property type="entry name" value="LRR_8"/>
    <property type="match status" value="1"/>
</dbReference>
<evidence type="ECO:0000313" key="10">
    <source>
        <dbReference type="Proteomes" id="UP000263595"/>
    </source>
</evidence>
<feature type="active site" description="Glycyl thioester intermediate" evidence="6">
    <location>
        <position position="1281"/>
    </location>
</feature>
<keyword evidence="6" id="KW-1035">Host cytoplasm</keyword>
<dbReference type="InterPro" id="IPR050216">
    <property type="entry name" value="LRR_domain-containing"/>
</dbReference>
<dbReference type="Gene3D" id="3.80.10.10">
    <property type="entry name" value="Ribonuclease Inhibitor"/>
    <property type="match status" value="1"/>
</dbReference>
<evidence type="ECO:0000256" key="7">
    <source>
        <dbReference type="SAM" id="MobiDB-lite"/>
    </source>
</evidence>
<dbReference type="GO" id="GO:0005737">
    <property type="term" value="C:cytoplasm"/>
    <property type="evidence" value="ECO:0007669"/>
    <property type="project" value="TreeGrafter"/>
</dbReference>
<gene>
    <name evidence="9" type="ORF">CCOS865_03305</name>
</gene>
<keyword evidence="10" id="KW-1185">Reference proteome</keyword>
<dbReference type="InterPro" id="IPR003591">
    <property type="entry name" value="Leu-rich_rpt_typical-subtyp"/>
</dbReference>
<name>A0A383RX22_9PSED</name>
<keyword evidence="6" id="KW-0833">Ubl conjugation pathway</keyword>
<evidence type="ECO:0000313" key="9">
    <source>
        <dbReference type="EMBL" id="SYX91036.1"/>
    </source>
</evidence>
<accession>A0A383RX22</accession>
<dbReference type="InterPro" id="IPR001611">
    <property type="entry name" value="Leu-rich_rpt"/>
</dbReference>
<evidence type="ECO:0000256" key="5">
    <source>
        <dbReference type="ARBA" id="ARBA00023026"/>
    </source>
</evidence>
<keyword evidence="6" id="KW-0964">Secreted</keyword>
<feature type="region of interest" description="Disordered" evidence="7">
    <location>
        <begin position="1486"/>
        <end position="1512"/>
    </location>
</feature>
<dbReference type="InterPro" id="IPR032675">
    <property type="entry name" value="LRR_dom_sf"/>
</dbReference>
<dbReference type="PANTHER" id="PTHR48051">
    <property type="match status" value="1"/>
</dbReference>
<keyword evidence="5" id="KW-0843">Virulence</keyword>